<evidence type="ECO:0000256" key="10">
    <source>
        <dbReference type="SAM" id="MobiDB-lite"/>
    </source>
</evidence>
<evidence type="ECO:0000256" key="6">
    <source>
        <dbReference type="ARBA" id="ARBA00022468"/>
    </source>
</evidence>
<dbReference type="Pfam" id="PF13890">
    <property type="entry name" value="Rab3-GTPase_cat"/>
    <property type="match status" value="1"/>
</dbReference>
<dbReference type="InterPro" id="IPR045698">
    <property type="entry name" value="Rab3GAP1_C"/>
</dbReference>
<dbReference type="PANTHER" id="PTHR21422:SF9">
    <property type="entry name" value="RAB3 GTPASE-ACTIVATING PROTEIN CATALYTIC SUBUNIT"/>
    <property type="match status" value="1"/>
</dbReference>
<evidence type="ECO:0000259" key="11">
    <source>
        <dbReference type="Pfam" id="PF13890"/>
    </source>
</evidence>
<dbReference type="AlphaFoldDB" id="A0AAV1ZZ01"/>
<evidence type="ECO:0000256" key="8">
    <source>
        <dbReference type="ARBA" id="ARBA00022824"/>
    </source>
</evidence>
<dbReference type="GO" id="GO:0005783">
    <property type="term" value="C:endoplasmic reticulum"/>
    <property type="evidence" value="ECO:0007669"/>
    <property type="project" value="UniProtKB-SubCell"/>
</dbReference>
<keyword evidence="7" id="KW-0963">Cytoplasm</keyword>
<evidence type="ECO:0000256" key="4">
    <source>
        <dbReference type="ARBA" id="ARBA00008856"/>
    </source>
</evidence>
<evidence type="ECO:0000259" key="12">
    <source>
        <dbReference type="Pfam" id="PF19533"/>
    </source>
</evidence>
<protein>
    <recommendedName>
        <fullName evidence="5">Rab3 GTPase-activating protein catalytic subunit</fullName>
    </recommendedName>
</protein>
<feature type="domain" description="Rab3GAP catalytic subunit conserved" evidence="11">
    <location>
        <begin position="498"/>
        <end position="653"/>
    </location>
</feature>
<comment type="caution">
    <text evidence="13">The sequence shown here is derived from an EMBL/GenBank/DDBJ whole genome shotgun (WGS) entry which is preliminary data.</text>
</comment>
<comment type="similarity">
    <text evidence="4">Belongs to the Rab3-GAP catalytic subunit family.</text>
</comment>
<dbReference type="GO" id="GO:0005096">
    <property type="term" value="F:GTPase activator activity"/>
    <property type="evidence" value="ECO:0007669"/>
    <property type="project" value="UniProtKB-KW"/>
</dbReference>
<keyword evidence="6" id="KW-0343">GTPase activation</keyword>
<evidence type="ECO:0000256" key="1">
    <source>
        <dbReference type="ARBA" id="ARBA00004222"/>
    </source>
</evidence>
<dbReference type="EMBL" id="CAXIEN010000095">
    <property type="protein sequence ID" value="CAL1276602.1"/>
    <property type="molecule type" value="Genomic_DNA"/>
</dbReference>
<dbReference type="GO" id="GO:0005794">
    <property type="term" value="C:Golgi apparatus"/>
    <property type="evidence" value="ECO:0007669"/>
    <property type="project" value="UniProtKB-SubCell"/>
</dbReference>
<accession>A0AAV1ZZ01</accession>
<evidence type="ECO:0000256" key="7">
    <source>
        <dbReference type="ARBA" id="ARBA00022490"/>
    </source>
</evidence>
<dbReference type="PANTHER" id="PTHR21422">
    <property type="entry name" value="RAB3 GTPASE-ACTIVATING PROTEIN CATALYTIC SUBUNIT"/>
    <property type="match status" value="1"/>
</dbReference>
<dbReference type="Proteomes" id="UP001497382">
    <property type="component" value="Unassembled WGS sequence"/>
</dbReference>
<dbReference type="InterPro" id="IPR026147">
    <property type="entry name" value="Rab3GAP1_conserved"/>
</dbReference>
<evidence type="ECO:0000313" key="13">
    <source>
        <dbReference type="EMBL" id="CAL1276602.1"/>
    </source>
</evidence>
<keyword evidence="14" id="KW-1185">Reference proteome</keyword>
<evidence type="ECO:0000256" key="5">
    <source>
        <dbReference type="ARBA" id="ARBA00015817"/>
    </source>
</evidence>
<evidence type="ECO:0000256" key="9">
    <source>
        <dbReference type="ARBA" id="ARBA00023034"/>
    </source>
</evidence>
<feature type="compositionally biased region" description="Low complexity" evidence="10">
    <location>
        <begin position="799"/>
        <end position="810"/>
    </location>
</feature>
<evidence type="ECO:0000313" key="14">
    <source>
        <dbReference type="Proteomes" id="UP001497382"/>
    </source>
</evidence>
<dbReference type="InterPro" id="IPR045700">
    <property type="entry name" value="Rab3GAP1"/>
</dbReference>
<dbReference type="Pfam" id="PF19533">
    <property type="entry name" value="Rab3-GAP_cat_C"/>
    <property type="match status" value="1"/>
</dbReference>
<proteinExistence type="inferred from homology"/>
<reference evidence="13 14" key="1">
    <citation type="submission" date="2024-04" db="EMBL/GenBank/DDBJ databases">
        <authorList>
            <person name="Rising A."/>
            <person name="Reimegard J."/>
            <person name="Sonavane S."/>
            <person name="Akerstrom W."/>
            <person name="Nylinder S."/>
            <person name="Hedman E."/>
            <person name="Kallberg Y."/>
        </authorList>
    </citation>
    <scope>NUCLEOTIDE SEQUENCE [LARGE SCALE GENOMIC DNA]</scope>
</reference>
<gene>
    <name evidence="13" type="ORF">LARSCL_LOCUS8757</name>
</gene>
<feature type="domain" description="Rab3GAP catalytic subunit C-terminal" evidence="12">
    <location>
        <begin position="665"/>
        <end position="854"/>
    </location>
</feature>
<organism evidence="13 14">
    <name type="scientific">Larinioides sclopetarius</name>
    <dbReference type="NCBI Taxonomy" id="280406"/>
    <lineage>
        <taxon>Eukaryota</taxon>
        <taxon>Metazoa</taxon>
        <taxon>Ecdysozoa</taxon>
        <taxon>Arthropoda</taxon>
        <taxon>Chelicerata</taxon>
        <taxon>Arachnida</taxon>
        <taxon>Araneae</taxon>
        <taxon>Araneomorphae</taxon>
        <taxon>Entelegynae</taxon>
        <taxon>Araneoidea</taxon>
        <taxon>Araneidae</taxon>
        <taxon>Larinioides</taxon>
    </lineage>
</organism>
<evidence type="ECO:0000256" key="3">
    <source>
        <dbReference type="ARBA" id="ARBA00004496"/>
    </source>
</evidence>
<keyword evidence="8" id="KW-0256">Endoplasmic reticulum</keyword>
<name>A0AAV1ZZ01_9ARAC</name>
<evidence type="ECO:0000256" key="2">
    <source>
        <dbReference type="ARBA" id="ARBA00004240"/>
    </source>
</evidence>
<keyword evidence="9" id="KW-0333">Golgi apparatus</keyword>
<comment type="subcellular location">
    <subcellularLocation>
        <location evidence="3">Cytoplasm</location>
    </subcellularLocation>
    <subcellularLocation>
        <location evidence="2">Endoplasmic reticulum</location>
    </subcellularLocation>
    <subcellularLocation>
        <location evidence="1">Golgi apparatus</location>
        <location evidence="1">cis-Golgi network</location>
    </subcellularLocation>
</comment>
<sequence>MEKREQLMFASFQFEAVHHYLKPSDTQSILAEDDNECLPYCLNDMMSRENDFPPKAHCLVRWYGIREFVVIHPAKANDAIMTEDRTKMLLSSITIAINSTNCQVPVFIQLQQMRQKYFLGVCEGGGVRTSFDMIHLHRPFSHLQHTQGLLQLFKGKLGFSGIPPVTVSIRFTYVLQDWSPCSWPQPPPELDELGEDITPTDIGRLPCGALEDPVLEFHLSVTWPCFFENTIVDNDVHSDLNPVLSPKWSMRMKISEKPVCSMADYLKEFSSILQGFYSENQLLGNIPPEENEMDVTQALDKLAAPTVNVLPNLSGLRRPSRFQDQWTISEEVLIKILQYIFPDSAPTPAEPDFDEWKDTTNSINALENRAAFARIQEHLRNFKSAPENSLTWRLALAMCHVHHSYGGLPAVAQLWQDFLLEMRHRWENNYTLPCLDPGSPNMTHCLLHQKLQMLNCCIQRKKSREWQQQEEVSESEDEEFFECETASISSFDGTSRKKLPEGRLMQLGDLKLLHHDEPLYIPITQEPAPLTEDQLEAQADVLVRLGTHAEGAALRARMQSASLTSDMEAFKAANPKASLEDFVRWYSPRDLIEEQKVDEETGKPITTYHLSARMLLPGNMWLESWESARPVPARRQKRLFDDTKEAEKVLHFLASAKTSDVVNYLMPMLVHSAILQLAEEEECPQSLPIKLEETALKAAKVMRSPEPKYEIVLRYLYQAEVIVAQIQSVRTKFLCEGEDEQQEVRQFILELLDSYEVDVPNAGKGAVGKRIRHLFSEAQKASHLIPEDRPVGAPPPESSTPSPSEFPSPSGKEFIFRTTFARPPGTQPTPQRMYCVITREEFRVAAAFTEDSTFL</sequence>
<feature type="region of interest" description="Disordered" evidence="10">
    <location>
        <begin position="781"/>
        <end position="810"/>
    </location>
</feature>